<sequence>MNIKRYKEKKYFNLVIAIVAAYVLIKVIDNYAYFFGAITNLIATISPFIYAFIIAYILNPIMKLFEKRFKLKRGISILLTYLLIVGIITITSIYLIPKISNSIIDIIKNTPYFAEETQKWFNNLINNSRLSDVLNSSTLSSFKFDDILAKVSNISMSFLNSMLSKTISFTSSFIKWVFGFLIAIYILYDKEKIISWFKKMCYLILKEKLSIKIISLTRNLHNMVGAYVGTKAIDSSIIGVIALIGLSIIGSSYALLIAVIVAITNMIPYFGPFIGMVTAFTINVFFSPIKATISLIFLLVLQQFDAWYLDPKLIGGKVGLSPFLVIFAVTLGGGLYGPIGMVLFVPIVAVVKVYLDKFIKDRKDNVGDMGDSSQL</sequence>
<comment type="similarity">
    <text evidence="2">Belongs to the autoinducer-2 exporter (AI-2E) (TC 2.A.86) family.</text>
</comment>
<dbReference type="EMBL" id="UFWZ01000001">
    <property type="protein sequence ID" value="SUY47982.1"/>
    <property type="molecule type" value="Genomic_DNA"/>
</dbReference>
<dbReference type="PANTHER" id="PTHR21716:SF53">
    <property type="entry name" value="PERMEASE PERM-RELATED"/>
    <property type="match status" value="1"/>
</dbReference>
<evidence type="ECO:0000256" key="2">
    <source>
        <dbReference type="ARBA" id="ARBA00009773"/>
    </source>
</evidence>
<feature type="transmembrane region" description="Helical" evidence="8">
    <location>
        <begin position="335"/>
        <end position="355"/>
    </location>
</feature>
<evidence type="ECO:0000256" key="5">
    <source>
        <dbReference type="ARBA" id="ARBA00022692"/>
    </source>
</evidence>
<dbReference type="InterPro" id="IPR002549">
    <property type="entry name" value="AI-2E-like"/>
</dbReference>
<comment type="subcellular location">
    <subcellularLocation>
        <location evidence="1">Cell membrane</location>
        <topology evidence="1">Multi-pass membrane protein</topology>
    </subcellularLocation>
</comment>
<evidence type="ECO:0000256" key="6">
    <source>
        <dbReference type="ARBA" id="ARBA00022989"/>
    </source>
</evidence>
<evidence type="ECO:0000256" key="3">
    <source>
        <dbReference type="ARBA" id="ARBA00022448"/>
    </source>
</evidence>
<name>A0A381JC70_9CLOT</name>
<organism evidence="9 10">
    <name type="scientific">Clostridium putrefaciens</name>
    <dbReference type="NCBI Taxonomy" id="99675"/>
    <lineage>
        <taxon>Bacteria</taxon>
        <taxon>Bacillati</taxon>
        <taxon>Bacillota</taxon>
        <taxon>Clostridia</taxon>
        <taxon>Eubacteriales</taxon>
        <taxon>Clostridiaceae</taxon>
        <taxon>Clostridium</taxon>
    </lineage>
</organism>
<dbReference type="OrthoDB" id="9793390at2"/>
<evidence type="ECO:0000256" key="7">
    <source>
        <dbReference type="ARBA" id="ARBA00023136"/>
    </source>
</evidence>
<dbReference type="GO" id="GO:0055085">
    <property type="term" value="P:transmembrane transport"/>
    <property type="evidence" value="ECO:0007669"/>
    <property type="project" value="TreeGrafter"/>
</dbReference>
<keyword evidence="5 8" id="KW-0812">Transmembrane</keyword>
<keyword evidence="6 8" id="KW-1133">Transmembrane helix</keyword>
<feature type="transmembrane region" description="Helical" evidence="8">
    <location>
        <begin position="34"/>
        <end position="58"/>
    </location>
</feature>
<accession>A0A381JC70</accession>
<keyword evidence="10" id="KW-1185">Reference proteome</keyword>
<evidence type="ECO:0000256" key="8">
    <source>
        <dbReference type="SAM" id="Phobius"/>
    </source>
</evidence>
<evidence type="ECO:0000313" key="10">
    <source>
        <dbReference type="Proteomes" id="UP000254664"/>
    </source>
</evidence>
<feature type="transmembrane region" description="Helical" evidence="8">
    <location>
        <begin position="240"/>
        <end position="267"/>
    </location>
</feature>
<dbReference type="Proteomes" id="UP000254664">
    <property type="component" value="Unassembled WGS sequence"/>
</dbReference>
<feature type="transmembrane region" description="Helical" evidence="8">
    <location>
        <begin position="273"/>
        <end position="301"/>
    </location>
</feature>
<gene>
    <name evidence="9" type="primary">yhhT_2</name>
    <name evidence="9" type="ORF">NCTC9836_02354</name>
</gene>
<protein>
    <submittedName>
        <fullName evidence="9">Permease</fullName>
    </submittedName>
</protein>
<keyword evidence="3" id="KW-0813">Transport</keyword>
<dbReference type="Pfam" id="PF01594">
    <property type="entry name" value="AI-2E_transport"/>
    <property type="match status" value="1"/>
</dbReference>
<dbReference type="AlphaFoldDB" id="A0A381JC70"/>
<keyword evidence="7 8" id="KW-0472">Membrane</keyword>
<dbReference type="GO" id="GO:0005886">
    <property type="term" value="C:plasma membrane"/>
    <property type="evidence" value="ECO:0007669"/>
    <property type="project" value="UniProtKB-SubCell"/>
</dbReference>
<evidence type="ECO:0000313" key="9">
    <source>
        <dbReference type="EMBL" id="SUY47982.1"/>
    </source>
</evidence>
<proteinExistence type="inferred from homology"/>
<feature type="transmembrane region" description="Helical" evidence="8">
    <location>
        <begin position="166"/>
        <end position="188"/>
    </location>
</feature>
<dbReference type="RefSeq" id="WP_115641857.1">
    <property type="nucleotide sequence ID" value="NZ_UFWZ01000001.1"/>
</dbReference>
<evidence type="ECO:0000256" key="1">
    <source>
        <dbReference type="ARBA" id="ARBA00004651"/>
    </source>
</evidence>
<dbReference type="PANTHER" id="PTHR21716">
    <property type="entry name" value="TRANSMEMBRANE PROTEIN"/>
    <property type="match status" value="1"/>
</dbReference>
<feature type="transmembrane region" description="Helical" evidence="8">
    <location>
        <begin position="78"/>
        <end position="96"/>
    </location>
</feature>
<evidence type="ECO:0000256" key="4">
    <source>
        <dbReference type="ARBA" id="ARBA00022475"/>
    </source>
</evidence>
<keyword evidence="4" id="KW-1003">Cell membrane</keyword>
<reference evidence="9 10" key="1">
    <citation type="submission" date="2018-06" db="EMBL/GenBank/DDBJ databases">
        <authorList>
            <consortium name="Pathogen Informatics"/>
            <person name="Doyle S."/>
        </authorList>
    </citation>
    <scope>NUCLEOTIDE SEQUENCE [LARGE SCALE GENOMIC DNA]</scope>
    <source>
        <strain evidence="9 10">NCTC9836</strain>
    </source>
</reference>
<feature type="transmembrane region" description="Helical" evidence="8">
    <location>
        <begin position="12"/>
        <end position="28"/>
    </location>
</feature>